<keyword evidence="2" id="KW-1185">Reference proteome</keyword>
<dbReference type="EMBL" id="CP015094">
    <property type="protein sequence ID" value="APZ55203.1"/>
    <property type="molecule type" value="Genomic_DNA"/>
</dbReference>
<accession>A0A1P8V0M6</accession>
<reference evidence="1 2" key="1">
    <citation type="submission" date="2016-04" db="EMBL/GenBank/DDBJ databases">
        <title>Deep-sea bacteria in the southern Pacific.</title>
        <authorList>
            <person name="Tang K."/>
        </authorList>
    </citation>
    <scope>NUCLEOTIDE SEQUENCE [LARGE SCALE GENOMIC DNA]</scope>
    <source>
        <strain evidence="1 2">JLT2014</strain>
        <plasmid evidence="2">ppaby6</plasmid>
    </source>
</reference>
<protein>
    <submittedName>
        <fullName evidence="1">Putative DUF2793 protein</fullName>
    </submittedName>
</protein>
<name>A0A1P8V0M6_9RHOB</name>
<sequence length="371" mass="38367">MSQLSPRIGLPFLAPSQAQKHVTHNEALQRLDAVTQLCLEGFSDTTPPALPAEGDIHGLGAGATGAWAGHDGELAYWDGSAWLFLPPQEGWRGWGRTEQALRIWHDGAWQGVTDGIDRLGVNTAADGVNRLAVASEASLLSHDGAGHQLKLNKATSGDTASLLFQSGWTGHAEMGLAGQNGWSLKVSPDGSAWTTALQADAASGILDGAAVQQTAADVTPGRLMRADYGYGPGNLLGTVAQSGGLPTGAVIERGGNANGDYVRFADGMQICTFATTTGSVTAHGSGTAGDPYRSASLTWTFPAAFTGTPIISGTAALPAAVSANNGRRSLSVSPSTSIYSSVAYSIFITRHGSDANPDVPELWLTATGRWD</sequence>
<keyword evidence="1" id="KW-0614">Plasmid</keyword>
<evidence type="ECO:0000313" key="2">
    <source>
        <dbReference type="Proteomes" id="UP000187059"/>
    </source>
</evidence>
<gene>
    <name evidence="1" type="ORF">Ga0080574_TMP4921</name>
</gene>
<dbReference type="Pfam" id="PF10983">
    <property type="entry name" value="DUF2793"/>
    <property type="match status" value="1"/>
</dbReference>
<organism evidence="1 2">
    <name type="scientific">Salipiger abyssi</name>
    <dbReference type="NCBI Taxonomy" id="1250539"/>
    <lineage>
        <taxon>Bacteria</taxon>
        <taxon>Pseudomonadati</taxon>
        <taxon>Pseudomonadota</taxon>
        <taxon>Alphaproteobacteria</taxon>
        <taxon>Rhodobacterales</taxon>
        <taxon>Roseobacteraceae</taxon>
        <taxon>Salipiger</taxon>
    </lineage>
</organism>
<dbReference type="KEGG" id="paby:Ga0080574_TMP4921"/>
<dbReference type="RefSeq" id="WP_076706152.1">
    <property type="nucleotide sequence ID" value="NZ_CP015094.1"/>
</dbReference>
<dbReference type="Proteomes" id="UP000187059">
    <property type="component" value="Plasmid pPABY6"/>
</dbReference>
<dbReference type="OrthoDB" id="564699at2"/>
<evidence type="ECO:0000313" key="1">
    <source>
        <dbReference type="EMBL" id="APZ55203.1"/>
    </source>
</evidence>
<dbReference type="InterPro" id="IPR021251">
    <property type="entry name" value="DUF2793"/>
</dbReference>
<dbReference type="AlphaFoldDB" id="A0A1P8V0M6"/>
<proteinExistence type="predicted"/>
<geneLocation type="plasmid" evidence="2">
    <name>ppaby6</name>
</geneLocation>